<dbReference type="InterPro" id="IPR006679">
    <property type="entry name" value="Adenine_deam"/>
</dbReference>
<dbReference type="AlphaFoldDB" id="A0A9W6FH93"/>
<dbReference type="GO" id="GO:0006146">
    <property type="term" value="P:adenine catabolic process"/>
    <property type="evidence" value="ECO:0007669"/>
    <property type="project" value="InterPro"/>
</dbReference>
<dbReference type="InterPro" id="IPR006680">
    <property type="entry name" value="Amidohydro-rel"/>
</dbReference>
<feature type="domain" description="Amidohydrolase-related" evidence="7">
    <location>
        <begin position="67"/>
        <end position="348"/>
    </location>
</feature>
<accession>A0A9W6FH93</accession>
<dbReference type="Gene3D" id="3.20.20.140">
    <property type="entry name" value="Metal-dependent hydrolases"/>
    <property type="match status" value="1"/>
</dbReference>
<comment type="cofactor">
    <cofactor evidence="6">
        <name>Mn(2+)</name>
        <dbReference type="ChEBI" id="CHEBI:29035"/>
    </cofactor>
</comment>
<evidence type="ECO:0000313" key="12">
    <source>
        <dbReference type="Proteomes" id="UP001145145"/>
    </source>
</evidence>
<name>A0A9W6FH93_9FIRM</name>
<comment type="caution">
    <text evidence="10">The sequence shown here is derived from an EMBL/GenBank/DDBJ whole genome shotgun (WGS) entry which is preliminary data.</text>
</comment>
<feature type="domain" description="Adenine deaminase C-terminal" evidence="8">
    <location>
        <begin position="400"/>
        <end position="569"/>
    </location>
</feature>
<organism evidence="10 11">
    <name type="scientific">Sellimonas catena</name>
    <dbReference type="NCBI Taxonomy" id="2994035"/>
    <lineage>
        <taxon>Bacteria</taxon>
        <taxon>Bacillati</taxon>
        <taxon>Bacillota</taxon>
        <taxon>Clostridia</taxon>
        <taxon>Lachnospirales</taxon>
        <taxon>Lachnospiraceae</taxon>
        <taxon>Sellimonas</taxon>
    </lineage>
</organism>
<reference evidence="10" key="3">
    <citation type="submission" date="2022-11" db="EMBL/GenBank/DDBJ databases">
        <title>Draft genome sequence of Sellimonas catena strain 18CBH55.</title>
        <authorList>
            <person name="Hisatomi A."/>
            <person name="Ohkuma M."/>
            <person name="Sakamoto M."/>
        </authorList>
    </citation>
    <scope>NUCLEOTIDE SEQUENCE</scope>
    <source>
        <strain evidence="10">18CBH55</strain>
    </source>
</reference>
<dbReference type="SUPFAM" id="SSF51338">
    <property type="entry name" value="Composite domain of metallo-dependent hydrolases"/>
    <property type="match status" value="1"/>
</dbReference>
<keyword evidence="4 6" id="KW-0464">Manganese</keyword>
<dbReference type="InterPro" id="IPR026912">
    <property type="entry name" value="Adenine_deam_C"/>
</dbReference>
<sequence length="576" mass="62621">MKKEELKKLIDTAAGRIPADVVIQNCKIVNVFSGKIVEGNIAICGDQIAGIGDYEGKEVIDAGGRYAAPGFIDSHIHIESAYVSPEEIGRLLVPHGGTTIIADPHEIVNVCGIRGLDYMMEAAKGTKLDIKYVLPSCVPATPFEHAGAVINAPEMEEPIKRDGILGLGEFMNFPGVIAADESVLDKLMTAKEEGKIIDGHGPGITGKELNAYASARILADHECSTVEEMEDRLERGMYILLRQGSACHNLRTLIKGVTPENSRRCLLCSDDRQPKTILHEGHLDNHLRICVEEGLDPVTAIRMATLNAAECFRLYDRGAIAPGYRADIVLLDDLNDFHVNRVWIAGELTAEEGRYLPEIQFHDISSVKGSVVVKDFSKEKFKMHLKSGHVNVIGILPGGVVTKKETADIRLDENGEFIRDPETDIVKVAVVERHQGTGNVACGFLKGYGIREGAVALSVAHDSHNIIVVGVSDEEMEFAVNSLIAQEGGIVLVKEGKVIESMPMPIAGLMSDQSGEWVDQKLTDIHEKAYSELGISGEVEPVMTLCFMSLAVIPEVKLTDMGLFDVTTFSFISTEA</sequence>
<dbReference type="Pfam" id="PF13382">
    <property type="entry name" value="Adenine_deam_C"/>
    <property type="match status" value="1"/>
</dbReference>
<reference evidence="10 12" key="5">
    <citation type="journal article" date="2023" name="Int. J. Syst. Evol. Microbiol.">
        <title>Sellimonas catena sp. nov., isolated from human faeces.</title>
        <authorList>
            <person name="Hisatomi A."/>
            <person name="Ohkuma M."/>
            <person name="Sakamoto M."/>
        </authorList>
    </citation>
    <scope>NUCLEOTIDE SEQUENCE</scope>
    <source>
        <strain evidence="9 12">12EGH17</strain>
        <strain evidence="10">18CBH55</strain>
    </source>
</reference>
<keyword evidence="12" id="KW-1185">Reference proteome</keyword>
<reference evidence="9" key="2">
    <citation type="submission" date="2022-11" db="EMBL/GenBank/DDBJ databases">
        <title>Draft genome sequence of Sellimonas catena strain 12EGH17.</title>
        <authorList>
            <person name="Atsushi H."/>
            <person name="Moriya O."/>
            <person name="Mitsuo S."/>
        </authorList>
    </citation>
    <scope>NUCLEOTIDE SEQUENCE</scope>
    <source>
        <strain evidence="9">12EGH17</strain>
    </source>
</reference>
<dbReference type="Proteomes" id="UP001145145">
    <property type="component" value="Unassembled WGS sequence"/>
</dbReference>
<proteinExistence type="inferred from homology"/>
<reference evidence="10" key="4">
    <citation type="submission" date="2022-11" db="EMBL/GenBank/DDBJ databases">
        <title>Draft genome sequence of Sellimonas catena strain 18CBH55.</title>
        <authorList>
            <person name="Atsushi H."/>
            <person name="Moriya O."/>
            <person name="Mitsuo S."/>
        </authorList>
    </citation>
    <scope>NUCLEOTIDE SEQUENCE</scope>
    <source>
        <strain evidence="10">18CBH55</strain>
    </source>
</reference>
<evidence type="ECO:0000313" key="10">
    <source>
        <dbReference type="EMBL" id="GLG91746.1"/>
    </source>
</evidence>
<dbReference type="NCBIfam" id="TIGR01178">
    <property type="entry name" value="ade"/>
    <property type="match status" value="1"/>
</dbReference>
<dbReference type="EMBL" id="BSCH01000025">
    <property type="protein sequence ID" value="GLG91746.1"/>
    <property type="molecule type" value="Genomic_DNA"/>
</dbReference>
<dbReference type="Gene3D" id="2.30.40.10">
    <property type="entry name" value="Urease, subunit C, domain 1"/>
    <property type="match status" value="1"/>
</dbReference>
<gene>
    <name evidence="10" type="primary">ade_1</name>
    <name evidence="6" type="synonym">ade</name>
    <name evidence="9" type="ORF">Selli1_11060</name>
    <name evidence="10" type="ORF">Selli2_31730</name>
</gene>
<evidence type="ECO:0000259" key="7">
    <source>
        <dbReference type="Pfam" id="PF01979"/>
    </source>
</evidence>
<dbReference type="EC" id="3.5.4.2" evidence="2 6"/>
<dbReference type="Pfam" id="PF01979">
    <property type="entry name" value="Amidohydro_1"/>
    <property type="match status" value="1"/>
</dbReference>
<dbReference type="HAMAP" id="MF_01518">
    <property type="entry name" value="Adenine_deamin"/>
    <property type="match status" value="1"/>
</dbReference>
<dbReference type="SUPFAM" id="SSF51556">
    <property type="entry name" value="Metallo-dependent hydrolases"/>
    <property type="match status" value="1"/>
</dbReference>
<dbReference type="PANTHER" id="PTHR11113:SF2">
    <property type="entry name" value="ADENINE DEAMINASE"/>
    <property type="match status" value="1"/>
</dbReference>
<evidence type="ECO:0000256" key="4">
    <source>
        <dbReference type="ARBA" id="ARBA00023211"/>
    </source>
</evidence>
<protein>
    <recommendedName>
        <fullName evidence="2 6">Adenine deaminase</fullName>
        <shortName evidence="6">Adenase</shortName>
        <shortName evidence="6">Adenine aminase</shortName>
        <ecNumber evidence="2 6">3.5.4.2</ecNumber>
    </recommendedName>
</protein>
<dbReference type="RefSeq" id="WP_087254692.1">
    <property type="nucleotide sequence ID" value="NZ_BSBO01000009.1"/>
</dbReference>
<dbReference type="InterPro" id="IPR032466">
    <property type="entry name" value="Metal_Hydrolase"/>
</dbReference>
<evidence type="ECO:0000313" key="11">
    <source>
        <dbReference type="Proteomes" id="UP001145094"/>
    </source>
</evidence>
<dbReference type="GO" id="GO:0000034">
    <property type="term" value="F:adenine deaminase activity"/>
    <property type="evidence" value="ECO:0007669"/>
    <property type="project" value="UniProtKB-UniRule"/>
</dbReference>
<evidence type="ECO:0000256" key="6">
    <source>
        <dbReference type="HAMAP-Rule" id="MF_01518"/>
    </source>
</evidence>
<dbReference type="InterPro" id="IPR011059">
    <property type="entry name" value="Metal-dep_hydrolase_composite"/>
</dbReference>
<comment type="similarity">
    <text evidence="1 6">Belongs to the metallo-dependent hydrolases superfamily. Adenine deaminase family.</text>
</comment>
<dbReference type="PANTHER" id="PTHR11113">
    <property type="entry name" value="N-ACETYLGLUCOSAMINE-6-PHOSPHATE DEACETYLASE"/>
    <property type="match status" value="1"/>
</dbReference>
<evidence type="ECO:0000259" key="8">
    <source>
        <dbReference type="Pfam" id="PF13382"/>
    </source>
</evidence>
<evidence type="ECO:0000256" key="5">
    <source>
        <dbReference type="ARBA" id="ARBA00047720"/>
    </source>
</evidence>
<dbReference type="CDD" id="cd01295">
    <property type="entry name" value="AdeC"/>
    <property type="match status" value="1"/>
</dbReference>
<keyword evidence="3 6" id="KW-0378">Hydrolase</keyword>
<dbReference type="EMBL" id="BSBO01000009">
    <property type="protein sequence ID" value="GLG03932.1"/>
    <property type="molecule type" value="Genomic_DNA"/>
</dbReference>
<evidence type="ECO:0000256" key="3">
    <source>
        <dbReference type="ARBA" id="ARBA00022801"/>
    </source>
</evidence>
<reference evidence="9" key="1">
    <citation type="submission" date="2022-11" db="EMBL/GenBank/DDBJ databases">
        <title>Draft genome sequence of Sellimonas catena strain 12EGH17.</title>
        <authorList>
            <person name="Hisatomi A."/>
            <person name="Ohkuma M."/>
            <person name="Sakamoto M."/>
        </authorList>
    </citation>
    <scope>NUCLEOTIDE SEQUENCE</scope>
    <source>
        <strain evidence="9">12EGH17</strain>
    </source>
</reference>
<evidence type="ECO:0000313" key="9">
    <source>
        <dbReference type="EMBL" id="GLG03932.1"/>
    </source>
</evidence>
<comment type="catalytic activity">
    <reaction evidence="5 6">
        <text>adenine + H2O + H(+) = hypoxanthine + NH4(+)</text>
        <dbReference type="Rhea" id="RHEA:23688"/>
        <dbReference type="ChEBI" id="CHEBI:15377"/>
        <dbReference type="ChEBI" id="CHEBI:15378"/>
        <dbReference type="ChEBI" id="CHEBI:16708"/>
        <dbReference type="ChEBI" id="CHEBI:17368"/>
        <dbReference type="ChEBI" id="CHEBI:28938"/>
        <dbReference type="EC" id="3.5.4.2"/>
    </reaction>
</comment>
<evidence type="ECO:0000256" key="2">
    <source>
        <dbReference type="ARBA" id="ARBA00012782"/>
    </source>
</evidence>
<evidence type="ECO:0000256" key="1">
    <source>
        <dbReference type="ARBA" id="ARBA00006773"/>
    </source>
</evidence>
<dbReference type="Proteomes" id="UP001145094">
    <property type="component" value="Unassembled WGS sequence"/>
</dbReference>